<sequence>MPCPSTYLVAATFAVLACADTIKITAQSDNTFSPSSATAKQGDILEFHFQSKNHSVVAGDYKYPCSPVPIGSGFFSGFLDAESGEASKVFRVTVSNGDPLVFYSSQEAECPKGMVGIVNANDKQTLDDYKKRAGELARGVTPGTSSYGGELADNKSSGSKSNDGGKKDEKNDKSAANTLRAPFATIVAILGAVMICV</sequence>
<dbReference type="Proteomes" id="UP001251528">
    <property type="component" value="Unassembled WGS sequence"/>
</dbReference>
<proteinExistence type="predicted"/>
<reference evidence="3" key="1">
    <citation type="submission" date="2023-06" db="EMBL/GenBank/DDBJ databases">
        <title>Conoideocrella luteorostrata (Hypocreales: Clavicipitaceae), a potential biocontrol fungus for elongate hemlock scale in United States Christmas tree production areas.</title>
        <authorList>
            <person name="Barrett H."/>
            <person name="Lovett B."/>
            <person name="Macias A.M."/>
            <person name="Stajich J.E."/>
            <person name="Kasson M.T."/>
        </authorList>
    </citation>
    <scope>NUCLEOTIDE SEQUENCE</scope>
    <source>
        <strain evidence="3">ARSEF 14590</strain>
    </source>
</reference>
<name>A0AAJ0CCG2_9HYPO</name>
<evidence type="ECO:0008006" key="5">
    <source>
        <dbReference type="Google" id="ProtNLM"/>
    </source>
</evidence>
<feature type="compositionally biased region" description="Basic and acidic residues" evidence="1">
    <location>
        <begin position="163"/>
        <end position="173"/>
    </location>
</feature>
<dbReference type="Gene3D" id="2.60.40.420">
    <property type="entry name" value="Cupredoxins - blue copper proteins"/>
    <property type="match status" value="1"/>
</dbReference>
<comment type="caution">
    <text evidence="3">The sequence shown here is derived from an EMBL/GenBank/DDBJ whole genome shotgun (WGS) entry which is preliminary data.</text>
</comment>
<dbReference type="PANTHER" id="PTHR34883:SF15">
    <property type="entry name" value="EXTRACELLULAR SERINE-RICH PROTEIN"/>
    <property type="match status" value="1"/>
</dbReference>
<dbReference type="PANTHER" id="PTHR34883">
    <property type="entry name" value="SERINE-RICH PROTEIN, PUTATIVE-RELATED-RELATED"/>
    <property type="match status" value="1"/>
</dbReference>
<dbReference type="EMBL" id="JASWJB010000425">
    <property type="protein sequence ID" value="KAK2590543.1"/>
    <property type="molecule type" value="Genomic_DNA"/>
</dbReference>
<evidence type="ECO:0000313" key="3">
    <source>
        <dbReference type="EMBL" id="KAK2590543.1"/>
    </source>
</evidence>
<keyword evidence="4" id="KW-1185">Reference proteome</keyword>
<evidence type="ECO:0000313" key="4">
    <source>
        <dbReference type="Proteomes" id="UP001251528"/>
    </source>
</evidence>
<accession>A0AAJ0CCG2</accession>
<organism evidence="3 4">
    <name type="scientific">Conoideocrella luteorostrata</name>
    <dbReference type="NCBI Taxonomy" id="1105319"/>
    <lineage>
        <taxon>Eukaryota</taxon>
        <taxon>Fungi</taxon>
        <taxon>Dikarya</taxon>
        <taxon>Ascomycota</taxon>
        <taxon>Pezizomycotina</taxon>
        <taxon>Sordariomycetes</taxon>
        <taxon>Hypocreomycetidae</taxon>
        <taxon>Hypocreales</taxon>
        <taxon>Clavicipitaceae</taxon>
        <taxon>Conoideocrella</taxon>
    </lineage>
</organism>
<feature type="chain" id="PRO_5042483940" description="Extracellular serine-rich protein" evidence="2">
    <location>
        <begin position="20"/>
        <end position="197"/>
    </location>
</feature>
<dbReference type="AlphaFoldDB" id="A0AAJ0CCG2"/>
<protein>
    <recommendedName>
        <fullName evidence="5">Extracellular serine-rich protein</fullName>
    </recommendedName>
</protein>
<feature type="region of interest" description="Disordered" evidence="1">
    <location>
        <begin position="140"/>
        <end position="173"/>
    </location>
</feature>
<feature type="signal peptide" evidence="2">
    <location>
        <begin position="1"/>
        <end position="19"/>
    </location>
</feature>
<dbReference type="InterPro" id="IPR052953">
    <property type="entry name" value="Ser-rich/MCO-related"/>
</dbReference>
<dbReference type="SUPFAM" id="SSF49503">
    <property type="entry name" value="Cupredoxins"/>
    <property type="match status" value="1"/>
</dbReference>
<keyword evidence="2" id="KW-0732">Signal</keyword>
<evidence type="ECO:0000256" key="1">
    <source>
        <dbReference type="SAM" id="MobiDB-lite"/>
    </source>
</evidence>
<gene>
    <name evidence="3" type="ORF">QQS21_011776</name>
</gene>
<dbReference type="InterPro" id="IPR008972">
    <property type="entry name" value="Cupredoxin"/>
</dbReference>
<evidence type="ECO:0000256" key="2">
    <source>
        <dbReference type="SAM" id="SignalP"/>
    </source>
</evidence>
<dbReference type="CDD" id="cd00920">
    <property type="entry name" value="Cupredoxin"/>
    <property type="match status" value="1"/>
</dbReference>